<organism evidence="11 12">
    <name type="scientific">Eiseniibacteriota bacterium</name>
    <dbReference type="NCBI Taxonomy" id="2212470"/>
    <lineage>
        <taxon>Bacteria</taxon>
        <taxon>Candidatus Eiseniibacteriota</taxon>
    </lineage>
</organism>
<keyword evidence="8" id="KW-1133">Transmembrane helix</keyword>
<dbReference type="Pfam" id="PF09699">
    <property type="entry name" value="Paired_CXXCH_1"/>
    <property type="match status" value="1"/>
</dbReference>
<evidence type="ECO:0000256" key="7">
    <source>
        <dbReference type="ARBA" id="ARBA00023004"/>
    </source>
</evidence>
<dbReference type="Pfam" id="PF14537">
    <property type="entry name" value="Cytochrom_c3_2"/>
    <property type="match status" value="1"/>
</dbReference>
<feature type="transmembrane region" description="Helical" evidence="8">
    <location>
        <begin position="679"/>
        <end position="701"/>
    </location>
</feature>
<feature type="domain" description="Doubled CXXCH motif" evidence="9">
    <location>
        <begin position="376"/>
        <end position="414"/>
    </location>
</feature>
<keyword evidence="4" id="KW-0479">Metal-binding</keyword>
<evidence type="ECO:0000259" key="9">
    <source>
        <dbReference type="Pfam" id="PF09699"/>
    </source>
</evidence>
<proteinExistence type="predicted"/>
<dbReference type="Proteomes" id="UP000777784">
    <property type="component" value="Unassembled WGS sequence"/>
</dbReference>
<name>A0A948RV09_UNCEI</name>
<dbReference type="GO" id="GO:0030313">
    <property type="term" value="C:cell envelope"/>
    <property type="evidence" value="ECO:0007669"/>
    <property type="project" value="UniProtKB-SubCell"/>
</dbReference>
<dbReference type="InterPro" id="IPR016174">
    <property type="entry name" value="Di-haem_cyt_TM"/>
</dbReference>
<comment type="subcellular location">
    <subcellularLocation>
        <location evidence="1">Cell envelope</location>
    </subcellularLocation>
</comment>
<dbReference type="SUPFAM" id="SSF81342">
    <property type="entry name" value="Transmembrane di-heme cytochromes"/>
    <property type="match status" value="1"/>
</dbReference>
<keyword evidence="2" id="KW-0813">Transport</keyword>
<evidence type="ECO:0000256" key="1">
    <source>
        <dbReference type="ARBA" id="ARBA00004196"/>
    </source>
</evidence>
<feature type="transmembrane region" description="Helical" evidence="8">
    <location>
        <begin position="830"/>
        <end position="855"/>
    </location>
</feature>
<dbReference type="AlphaFoldDB" id="A0A948RV09"/>
<evidence type="ECO:0000313" key="12">
    <source>
        <dbReference type="Proteomes" id="UP000777784"/>
    </source>
</evidence>
<dbReference type="Gene3D" id="1.10.780.10">
    <property type="entry name" value="Hydroxylamine Oxidoreductase, Chain A, domain 1"/>
    <property type="match status" value="1"/>
</dbReference>
<dbReference type="PANTHER" id="PTHR35038:SF8">
    <property type="entry name" value="C-TYPE POLYHEME CYTOCHROME OMCC"/>
    <property type="match status" value="1"/>
</dbReference>
<dbReference type="PANTHER" id="PTHR35038">
    <property type="entry name" value="DISSIMILATORY SULFITE REDUCTASE SIRA"/>
    <property type="match status" value="1"/>
</dbReference>
<keyword evidence="6" id="KW-0249">Electron transport</keyword>
<feature type="transmembrane region" description="Helical" evidence="8">
    <location>
        <begin position="915"/>
        <end position="936"/>
    </location>
</feature>
<dbReference type="SUPFAM" id="SSF48695">
    <property type="entry name" value="Multiheme cytochromes"/>
    <property type="match status" value="3"/>
</dbReference>
<dbReference type="InterPro" id="IPR051829">
    <property type="entry name" value="Multiheme_Cytochr_ET"/>
</dbReference>
<dbReference type="GO" id="GO:0046872">
    <property type="term" value="F:metal ion binding"/>
    <property type="evidence" value="ECO:0007669"/>
    <property type="project" value="UniProtKB-KW"/>
</dbReference>
<feature type="transmembrane region" description="Helical" evidence="8">
    <location>
        <begin position="626"/>
        <end position="648"/>
    </location>
</feature>
<evidence type="ECO:0000256" key="2">
    <source>
        <dbReference type="ARBA" id="ARBA00022448"/>
    </source>
</evidence>
<comment type="caution">
    <text evidence="11">The sequence shown here is derived from an EMBL/GenBank/DDBJ whole genome shotgun (WGS) entry which is preliminary data.</text>
</comment>
<gene>
    <name evidence="11" type="ORF">KJ970_11390</name>
</gene>
<dbReference type="EMBL" id="JAHJDP010000065">
    <property type="protein sequence ID" value="MBU2691520.1"/>
    <property type="molecule type" value="Genomic_DNA"/>
</dbReference>
<evidence type="ECO:0000256" key="4">
    <source>
        <dbReference type="ARBA" id="ARBA00022723"/>
    </source>
</evidence>
<dbReference type="Gene3D" id="1.10.1130.10">
    <property type="entry name" value="Flavocytochrome C3, Chain A"/>
    <property type="match status" value="1"/>
</dbReference>
<evidence type="ECO:0000259" key="10">
    <source>
        <dbReference type="Pfam" id="PF14537"/>
    </source>
</evidence>
<keyword evidence="8" id="KW-0812">Transmembrane</keyword>
<sequence>MKPFKIFKILGLLGVVYFAGFAVTGIRLEPDAQAQELAVEEDNYCFECHNDPTFLSDNEIGISLYVDPQSYSHSIHAGNGCVSCHQDVDPEDLPHESGLEPVDCGGCHDGVAKIYAASSHGMAHAQGDPDAPLCSDCHGKHDIRSSDDPSSITNISQIPRMCGSCHREDTDMVTRHDIDQSNVIQNYSMSIHGEGLFVRGLTVTAVCTSCHTAHNVLPHENPASTINRKNIAATCMKCHGRIEDVHLKVIRGELWEKEPHVIPSCVECHSPHDIRRVVYEDALNDGYCMGCHGSHDLVRTREGRTDTLFVDTSEILISAHGPHTPCVRCHVGVDIRLNPVCKDSGPVDCSICHAKEVESHSKSIHGRLKAEGDPNAPGCTDCHGEHKILPKENLDSPIFARNIPQLCANCHREGQKAAARLHASQTEVVEHYNMSIHGKGLNESGLMVTAMCTSCHTAHDIYPAKDPASSVNATNIAKTCAKCHLGIYEQFKKSIHSPEVSHTDKRLPVCYDCHQSHTIERVDGEDFRQIITTQCGQCHEEVTESYFETYHGKVSKLGYASTAKCSDCHGSHNILPPDDVKSTLSRANAVATCAKCHPESNRKFTGYLTHATHHDKAKYPLLHGTFWFMTILLVGTLGFFGIHTLLWIPRSFRERRRLNRQKRSGPEQQILRFEIFPRVLHIIVIISFIGLAMTGMILKFANQTWASGLARFLGGFESTGAIHRFCAVLTFAYFLLHFVHLHRKKKESGLSAWKFIFGSGSLLPNKTDLKEFWQTTLWFIGLAKRPRYGRWTYWEKFDYLAVFWGVAMIGFTGLMLWFPEFFTRFLPGRFINVATIIHSDEALLATGFIFSVHFFNTHFRPEKFPMDPVIFTGVVSLEELKNDRPREYEELVESRRLKTLEVPEPPRWLRIAARVFGFSALAFGLALIGLIIWSMLFQYR</sequence>
<feature type="domain" description="Tetrahaem cytochrome" evidence="10">
    <location>
        <begin position="76"/>
        <end position="166"/>
    </location>
</feature>
<dbReference type="InterPro" id="IPR012286">
    <property type="entry name" value="Tetrahaem_cytochrome"/>
</dbReference>
<dbReference type="GO" id="GO:0016020">
    <property type="term" value="C:membrane"/>
    <property type="evidence" value="ECO:0007669"/>
    <property type="project" value="InterPro"/>
</dbReference>
<accession>A0A948RV09</accession>
<dbReference type="GO" id="GO:0022904">
    <property type="term" value="P:respiratory electron transport chain"/>
    <property type="evidence" value="ECO:0007669"/>
    <property type="project" value="InterPro"/>
</dbReference>
<protein>
    <submittedName>
        <fullName evidence="11">Cytochrome c3 family protein</fullName>
    </submittedName>
</protein>
<dbReference type="GO" id="GO:0016491">
    <property type="term" value="F:oxidoreductase activity"/>
    <property type="evidence" value="ECO:0007669"/>
    <property type="project" value="TreeGrafter"/>
</dbReference>
<keyword evidence="7" id="KW-0408">Iron</keyword>
<dbReference type="InterPro" id="IPR010177">
    <property type="entry name" value="Paired_CXXCH_1"/>
</dbReference>
<feature type="transmembrane region" description="Helical" evidence="8">
    <location>
        <begin position="797"/>
        <end position="818"/>
    </location>
</feature>
<dbReference type="InterPro" id="IPR036280">
    <property type="entry name" value="Multihaem_cyt_sf"/>
</dbReference>
<keyword evidence="5" id="KW-0732">Signal</keyword>
<reference evidence="11" key="1">
    <citation type="submission" date="2021-05" db="EMBL/GenBank/DDBJ databases">
        <title>Energy efficiency and biological interactions define the core microbiome of deep oligotrophic groundwater.</title>
        <authorList>
            <person name="Mehrshad M."/>
            <person name="Lopez-Fernandez M."/>
            <person name="Bell E."/>
            <person name="Bernier-Latmani R."/>
            <person name="Bertilsson S."/>
            <person name="Dopson M."/>
        </authorList>
    </citation>
    <scope>NUCLEOTIDE SEQUENCE</scope>
    <source>
        <strain evidence="11">Modern_marine.mb.64</strain>
    </source>
</reference>
<evidence type="ECO:0000256" key="6">
    <source>
        <dbReference type="ARBA" id="ARBA00022982"/>
    </source>
</evidence>
<evidence type="ECO:0000313" key="11">
    <source>
        <dbReference type="EMBL" id="MBU2691520.1"/>
    </source>
</evidence>
<keyword evidence="8" id="KW-0472">Membrane</keyword>
<dbReference type="Gene3D" id="3.90.10.10">
    <property type="entry name" value="Cytochrome C3"/>
    <property type="match status" value="2"/>
</dbReference>
<evidence type="ECO:0000256" key="8">
    <source>
        <dbReference type="SAM" id="Phobius"/>
    </source>
</evidence>
<keyword evidence="3" id="KW-0349">Heme</keyword>
<evidence type="ECO:0000256" key="3">
    <source>
        <dbReference type="ARBA" id="ARBA00022617"/>
    </source>
</evidence>
<dbReference type="Gene3D" id="1.20.950.20">
    <property type="entry name" value="Transmembrane di-heme cytochromes, Chain C"/>
    <property type="match status" value="1"/>
</dbReference>
<feature type="transmembrane region" description="Helical" evidence="8">
    <location>
        <begin position="721"/>
        <end position="739"/>
    </location>
</feature>
<evidence type="ECO:0000256" key="5">
    <source>
        <dbReference type="ARBA" id="ARBA00022729"/>
    </source>
</evidence>
<dbReference type="CDD" id="cd08168">
    <property type="entry name" value="Cytochrom_C3"/>
    <property type="match status" value="1"/>
</dbReference>